<keyword evidence="1" id="KW-0812">Transmembrane</keyword>
<comment type="caution">
    <text evidence="2">The sequence shown here is derived from an EMBL/GenBank/DDBJ whole genome shotgun (WGS) entry which is preliminary data.</text>
</comment>
<keyword evidence="1" id="KW-1133">Transmembrane helix</keyword>
<dbReference type="AlphaFoldDB" id="A0A0L6W5E0"/>
<name>A0A0L6W5E0_9FIRM</name>
<feature type="transmembrane region" description="Helical" evidence="1">
    <location>
        <begin position="20"/>
        <end position="42"/>
    </location>
</feature>
<dbReference type="Proteomes" id="UP000037175">
    <property type="component" value="Unassembled WGS sequence"/>
</dbReference>
<evidence type="ECO:0000313" key="2">
    <source>
        <dbReference type="EMBL" id="KNZ70583.1"/>
    </source>
</evidence>
<gene>
    <name evidence="2" type="ORF">Tfer_0767</name>
</gene>
<evidence type="ECO:0000313" key="3">
    <source>
        <dbReference type="Proteomes" id="UP000037175"/>
    </source>
</evidence>
<protein>
    <submittedName>
        <fullName evidence="2">Uncharacterized protein</fullName>
    </submittedName>
</protein>
<accession>A0A0L6W5E0</accession>
<keyword evidence="3" id="KW-1185">Reference proteome</keyword>
<keyword evidence="1" id="KW-0472">Membrane</keyword>
<reference evidence="3" key="1">
    <citation type="submission" date="2015-07" db="EMBL/GenBank/DDBJ databases">
        <title>Complete Genome of Thermincola ferriacetica strain Z-0001T.</title>
        <authorList>
            <person name="Lusk B."/>
            <person name="Badalamenti J.P."/>
            <person name="Parameswaran P."/>
            <person name="Bond D.R."/>
            <person name="Torres C.I."/>
        </authorList>
    </citation>
    <scope>NUCLEOTIDE SEQUENCE [LARGE SCALE GENOMIC DNA]</scope>
    <source>
        <strain evidence="3">Z-0001</strain>
    </source>
</reference>
<dbReference type="EMBL" id="LGTE01000003">
    <property type="protein sequence ID" value="KNZ70583.1"/>
    <property type="molecule type" value="Genomic_DNA"/>
</dbReference>
<sequence length="44" mass="4698">MGSPQAVDKVILKNSGRLNVFRSGAKIVLLFFWCQGGILFGAGT</sequence>
<evidence type="ECO:0000256" key="1">
    <source>
        <dbReference type="SAM" id="Phobius"/>
    </source>
</evidence>
<organism evidence="2 3">
    <name type="scientific">Thermincola ferriacetica</name>
    <dbReference type="NCBI Taxonomy" id="281456"/>
    <lineage>
        <taxon>Bacteria</taxon>
        <taxon>Bacillati</taxon>
        <taxon>Bacillota</taxon>
        <taxon>Clostridia</taxon>
        <taxon>Eubacteriales</taxon>
        <taxon>Thermincolaceae</taxon>
        <taxon>Thermincola</taxon>
    </lineage>
</organism>
<proteinExistence type="predicted"/>